<keyword evidence="6" id="KW-0479">Metal-binding</keyword>
<comment type="cofactor">
    <cofactor evidence="1">
        <name>FMN</name>
        <dbReference type="ChEBI" id="CHEBI:58210"/>
    </cofactor>
</comment>
<reference evidence="12" key="1">
    <citation type="journal article" date="2019" name="Int. J. Syst. Evol. Microbiol.">
        <title>The Global Catalogue of Microorganisms (GCM) 10K type strain sequencing project: providing services to taxonomists for standard genome sequencing and annotation.</title>
        <authorList>
            <consortium name="The Broad Institute Genomics Platform"/>
            <consortium name="The Broad Institute Genome Sequencing Center for Infectious Disease"/>
            <person name="Wu L."/>
            <person name="Ma J."/>
        </authorList>
    </citation>
    <scope>NUCLEOTIDE SEQUENCE [LARGE SCALE GENOMIC DNA]</scope>
    <source>
        <strain evidence="12">JCM 17458</strain>
    </source>
</reference>
<dbReference type="SUPFAM" id="SSF51395">
    <property type="entry name" value="FMN-linked oxidoreductases"/>
    <property type="match status" value="1"/>
</dbReference>
<feature type="domain" description="NADH:flavin oxidoreductase/NADH oxidase N-terminal" evidence="10">
    <location>
        <begin position="33"/>
        <end position="350"/>
    </location>
</feature>
<dbReference type="PRINTS" id="PR00419">
    <property type="entry name" value="ADXRDTASE"/>
</dbReference>
<keyword evidence="9" id="KW-0411">Iron-sulfur</keyword>
<keyword evidence="12" id="KW-1185">Reference proteome</keyword>
<dbReference type="Pfam" id="PF13450">
    <property type="entry name" value="NAD_binding_8"/>
    <property type="match status" value="1"/>
</dbReference>
<dbReference type="InterPro" id="IPR001155">
    <property type="entry name" value="OxRdtase_FMN_N"/>
</dbReference>
<dbReference type="Gene3D" id="3.50.50.60">
    <property type="entry name" value="FAD/NAD(P)-binding domain"/>
    <property type="match status" value="1"/>
</dbReference>
<dbReference type="EMBL" id="BAABAZ010000004">
    <property type="protein sequence ID" value="GAA4283698.1"/>
    <property type="molecule type" value="Genomic_DNA"/>
</dbReference>
<dbReference type="Gene3D" id="3.20.20.70">
    <property type="entry name" value="Aldolase class I"/>
    <property type="match status" value="1"/>
</dbReference>
<keyword evidence="8" id="KW-0408">Iron</keyword>
<evidence type="ECO:0000256" key="1">
    <source>
        <dbReference type="ARBA" id="ARBA00001917"/>
    </source>
</evidence>
<protein>
    <submittedName>
        <fullName evidence="11">FAD-dependent oxidoreductase</fullName>
    </submittedName>
</protein>
<dbReference type="PANTHER" id="PTHR42917:SF2">
    <property type="entry name" value="2,4-DIENOYL-COA REDUCTASE [(2E)-ENOYL-COA-PRODUCING]"/>
    <property type="match status" value="1"/>
</dbReference>
<proteinExistence type="inferred from homology"/>
<accession>A0ABP8EIC1</accession>
<dbReference type="Pfam" id="PF00724">
    <property type="entry name" value="Oxidored_FMN"/>
    <property type="match status" value="1"/>
</dbReference>
<evidence type="ECO:0000256" key="8">
    <source>
        <dbReference type="ARBA" id="ARBA00023004"/>
    </source>
</evidence>
<evidence type="ECO:0000256" key="7">
    <source>
        <dbReference type="ARBA" id="ARBA00023002"/>
    </source>
</evidence>
<gene>
    <name evidence="11" type="ORF">GCM10022261_12290</name>
</gene>
<keyword evidence="5" id="KW-0288">FMN</keyword>
<evidence type="ECO:0000313" key="12">
    <source>
        <dbReference type="Proteomes" id="UP001501586"/>
    </source>
</evidence>
<keyword evidence="7" id="KW-0560">Oxidoreductase</keyword>
<organism evidence="11 12">
    <name type="scientific">Brevibacterium daeguense</name>
    <dbReference type="NCBI Taxonomy" id="909936"/>
    <lineage>
        <taxon>Bacteria</taxon>
        <taxon>Bacillati</taxon>
        <taxon>Actinomycetota</taxon>
        <taxon>Actinomycetes</taxon>
        <taxon>Micrococcales</taxon>
        <taxon>Brevibacteriaceae</taxon>
        <taxon>Brevibacterium</taxon>
    </lineage>
</organism>
<dbReference type="SUPFAM" id="SSF51971">
    <property type="entry name" value="Nucleotide-binding domain"/>
    <property type="match status" value="1"/>
</dbReference>
<evidence type="ECO:0000256" key="2">
    <source>
        <dbReference type="ARBA" id="ARBA00001966"/>
    </source>
</evidence>
<keyword evidence="4" id="KW-0285">Flavoprotein</keyword>
<evidence type="ECO:0000256" key="9">
    <source>
        <dbReference type="ARBA" id="ARBA00023014"/>
    </source>
</evidence>
<dbReference type="Gene3D" id="3.40.50.720">
    <property type="entry name" value="NAD(P)-binding Rossmann-like Domain"/>
    <property type="match status" value="1"/>
</dbReference>
<dbReference type="PANTHER" id="PTHR42917">
    <property type="entry name" value="2,4-DIENOYL-COA REDUCTASE"/>
    <property type="match status" value="1"/>
</dbReference>
<evidence type="ECO:0000256" key="3">
    <source>
        <dbReference type="ARBA" id="ARBA00011048"/>
    </source>
</evidence>
<comment type="similarity">
    <text evidence="3">In the N-terminal section; belongs to the NADH:flavin oxidoreductase/NADH oxidase family.</text>
</comment>
<dbReference type="InterPro" id="IPR013785">
    <property type="entry name" value="Aldolase_TIM"/>
</dbReference>
<evidence type="ECO:0000256" key="6">
    <source>
        <dbReference type="ARBA" id="ARBA00022723"/>
    </source>
</evidence>
<comment type="cofactor">
    <cofactor evidence="2">
        <name>[4Fe-4S] cluster</name>
        <dbReference type="ChEBI" id="CHEBI:49883"/>
    </cofactor>
</comment>
<dbReference type="InterPro" id="IPR051793">
    <property type="entry name" value="NADH:flavin_oxidoreductase"/>
</dbReference>
<dbReference type="InterPro" id="IPR036188">
    <property type="entry name" value="FAD/NAD-bd_sf"/>
</dbReference>
<name>A0ABP8EIC1_9MICO</name>
<evidence type="ECO:0000256" key="5">
    <source>
        <dbReference type="ARBA" id="ARBA00022643"/>
    </source>
</evidence>
<dbReference type="Proteomes" id="UP001501586">
    <property type="component" value="Unassembled WGS sequence"/>
</dbReference>
<evidence type="ECO:0000259" key="10">
    <source>
        <dbReference type="Pfam" id="PF00724"/>
    </source>
</evidence>
<sequence length="664" mass="71413">MAYRLSVTYYVTYSIVEAVSRQGGLELYEHIEQPLQVGPLQLRRRVYLPAHQPGLAKDGKPTEEYIAYHRARARAGAAMQVTGANPISPSAEWSGICLWNIDDSIIPGYRAVAQAVHEEGGLFLAQLAHPGPTEFEGREVFGPSLDFSEVSQQVAVPASREQLAKVVADYAAAARRCAEGNLDGVEISMAHGLLLGAFLSPLMNHRDDEYGGSFENILRLPREVLRAVKEAISPNMALGIRLGADDLVPGGMTPQLAAEVARALEPEVDYISVMVGNNNRREARVKHWAPTPMEHGGFRDVGREVCRQVSKPVAIVGRITELSMADDIIRSGDADLVGMVRAQIADAQLIPLSLKGEAAKVRPCVGANVCVDTLLADKPLRCMVNPDVGDSRLVEQLPSLSGRSALVVGGGPAGLESARRLALRGAEVTLIDRNERLGGAMLQWTNSVSRREFRDIITWQADRLEELGVTLRLGTEFSADVVREVEPDHIVAAAGAAMRQSAVPGDASVELLPLQDLENVEVSGRRIVVHDVMGRLGAVWLAERLKERGASPVITTSRLHAGEGEGVSTLYPALRRVAELGIETHSQVELKEVSDGSLCLSGSFGGADSRIQCDAYINLDLLVPNRLVGGPALPGPMTTVGDAARPRDVASAFADARELTDVLL</sequence>
<evidence type="ECO:0000256" key="4">
    <source>
        <dbReference type="ARBA" id="ARBA00022630"/>
    </source>
</evidence>
<evidence type="ECO:0000313" key="11">
    <source>
        <dbReference type="EMBL" id="GAA4283698.1"/>
    </source>
</evidence>
<comment type="caution">
    <text evidence="11">The sequence shown here is derived from an EMBL/GenBank/DDBJ whole genome shotgun (WGS) entry which is preliminary data.</text>
</comment>